<dbReference type="VEuPathDB" id="VectorBase:ADAC000199"/>
<dbReference type="AlphaFoldDB" id="A0A2M4DPB9"/>
<evidence type="ECO:0000313" key="8">
    <source>
        <dbReference type="EMBL" id="MBW79426.1"/>
    </source>
</evidence>
<evidence type="ECO:0000256" key="7">
    <source>
        <dbReference type="SAM" id="Phobius"/>
    </source>
</evidence>
<dbReference type="GO" id="GO:0034220">
    <property type="term" value="P:monoatomic ion transmembrane transport"/>
    <property type="evidence" value="ECO:0007669"/>
    <property type="project" value="UniProtKB-KW"/>
</dbReference>
<evidence type="ECO:0000256" key="2">
    <source>
        <dbReference type="ARBA" id="ARBA00022737"/>
    </source>
</evidence>
<dbReference type="VEuPathDB" id="VectorBase:ADAR2_009627"/>
<keyword evidence="5" id="KW-0325">Glycoprotein</keyword>
<dbReference type="GO" id="GO:1902495">
    <property type="term" value="C:transmembrane transporter complex"/>
    <property type="evidence" value="ECO:0007669"/>
    <property type="project" value="TreeGrafter"/>
</dbReference>
<evidence type="ECO:0000256" key="3">
    <source>
        <dbReference type="ARBA" id="ARBA00023043"/>
    </source>
</evidence>
<keyword evidence="2" id="KW-0677">Repeat</keyword>
<keyword evidence="7" id="KW-0812">Transmembrane</keyword>
<accession>A0A2M4DPB9</accession>
<protein>
    <submittedName>
        <fullName evidence="8">Putative transient receptor potential cation channel protein painless</fullName>
    </submittedName>
</protein>
<reference evidence="8" key="1">
    <citation type="submission" date="2018-01" db="EMBL/GenBank/DDBJ databases">
        <title>An insight into the sialome of Amazonian anophelines.</title>
        <authorList>
            <person name="Ribeiro J.M."/>
            <person name="Scarpassa V."/>
            <person name="Calvo E."/>
        </authorList>
    </citation>
    <scope>NUCLEOTIDE SEQUENCE</scope>
</reference>
<evidence type="ECO:0000256" key="5">
    <source>
        <dbReference type="ARBA" id="ARBA00023180"/>
    </source>
</evidence>
<dbReference type="InterPro" id="IPR052076">
    <property type="entry name" value="TRP_cation_channel"/>
</dbReference>
<keyword evidence="1" id="KW-0813">Transport</keyword>
<feature type="transmembrane region" description="Helical" evidence="7">
    <location>
        <begin position="12"/>
        <end position="30"/>
    </location>
</feature>
<dbReference type="EMBL" id="GGFL01015248">
    <property type="protein sequence ID" value="MBW79426.1"/>
    <property type="molecule type" value="Transcribed_RNA"/>
</dbReference>
<keyword evidence="4" id="KW-0406">Ion transport</keyword>
<feature type="transmembrane region" description="Helical" evidence="7">
    <location>
        <begin position="84"/>
        <end position="102"/>
    </location>
</feature>
<dbReference type="PANTHER" id="PTHR47143:SF1">
    <property type="entry name" value="ION_TRANS DOMAIN-CONTAINING PROTEIN"/>
    <property type="match status" value="1"/>
</dbReference>
<keyword evidence="7" id="KW-1133">Transmembrane helix</keyword>
<name>A0A2M4DPB9_ANODA</name>
<feature type="transmembrane region" description="Helical" evidence="7">
    <location>
        <begin position="42"/>
        <end position="64"/>
    </location>
</feature>
<keyword evidence="6" id="KW-0407">Ion channel</keyword>
<keyword evidence="8" id="KW-0675">Receptor</keyword>
<dbReference type="PANTHER" id="PTHR47143">
    <property type="entry name" value="TRANSIENT RECEPTOR POTENTIAL CATION CHANNEL PROTEIN PAINLESS"/>
    <property type="match status" value="1"/>
</dbReference>
<evidence type="ECO:0000256" key="4">
    <source>
        <dbReference type="ARBA" id="ARBA00023065"/>
    </source>
</evidence>
<evidence type="ECO:0000256" key="1">
    <source>
        <dbReference type="ARBA" id="ARBA00022448"/>
    </source>
</evidence>
<evidence type="ECO:0000256" key="6">
    <source>
        <dbReference type="ARBA" id="ARBA00023303"/>
    </source>
</evidence>
<keyword evidence="3" id="KW-0040">ANK repeat</keyword>
<keyword evidence="7" id="KW-0472">Membrane</keyword>
<feature type="transmembrane region" description="Helical" evidence="7">
    <location>
        <begin position="165"/>
        <end position="182"/>
    </location>
</feature>
<sequence length="313" mass="36206">MDFVEFCWTRKFWWRFVWRWIQLIPISLLIEITSGKPLYPWISAISMIVLAIEFTLLLSIIQWLSISTNVIMFKTVLYTFCESLLPFLPIIMGCLLSFHILFRDTSKNESASQDQNTTQAAQNVCEEGNTSDEFQTIVGTSRKVFIMMAGDLNTEKLDFETPSRALMFFLFVVIIVIVWNNFMNSLAVDDTLGLRAKSQFLAIKQDVKFMQKLETILKILERYKIPWCSSLVLKMLHQIKPLPPRITIKLNEDDPLPVVRIDRKFGYICKTIIQKNELKPVASRPPVQPAHCTANIFRKKPAENGKRGRCCSI</sequence>
<proteinExistence type="predicted"/>
<dbReference type="GO" id="GO:0022857">
    <property type="term" value="F:transmembrane transporter activity"/>
    <property type="evidence" value="ECO:0007669"/>
    <property type="project" value="TreeGrafter"/>
</dbReference>
<organism evidence="8">
    <name type="scientific">Anopheles darlingi</name>
    <name type="common">Mosquito</name>
    <dbReference type="NCBI Taxonomy" id="43151"/>
    <lineage>
        <taxon>Eukaryota</taxon>
        <taxon>Metazoa</taxon>
        <taxon>Ecdysozoa</taxon>
        <taxon>Arthropoda</taxon>
        <taxon>Hexapoda</taxon>
        <taxon>Insecta</taxon>
        <taxon>Pterygota</taxon>
        <taxon>Neoptera</taxon>
        <taxon>Endopterygota</taxon>
        <taxon>Diptera</taxon>
        <taxon>Nematocera</taxon>
        <taxon>Culicoidea</taxon>
        <taxon>Culicidae</taxon>
        <taxon>Anophelinae</taxon>
        <taxon>Anopheles</taxon>
    </lineage>
</organism>